<evidence type="ECO:0000313" key="5">
    <source>
        <dbReference type="Proteomes" id="UP000291116"/>
    </source>
</evidence>
<keyword evidence="2" id="KW-0812">Transmembrane</keyword>
<evidence type="ECO:0000256" key="3">
    <source>
        <dbReference type="SAM" id="SignalP"/>
    </source>
</evidence>
<evidence type="ECO:0000313" key="4">
    <source>
        <dbReference type="EMBL" id="VEU40163.1"/>
    </source>
</evidence>
<dbReference type="OrthoDB" id="198634at2759"/>
<evidence type="ECO:0000256" key="1">
    <source>
        <dbReference type="SAM" id="MobiDB-lite"/>
    </source>
</evidence>
<protein>
    <recommendedName>
        <fullName evidence="6">Transmembrane protein</fullName>
    </recommendedName>
</protein>
<name>A0A448ZDP9_9STRA</name>
<keyword evidence="3" id="KW-0732">Signal</keyword>
<proteinExistence type="predicted"/>
<feature type="chain" id="PRO_5019224411" description="Transmembrane protein" evidence="3">
    <location>
        <begin position="24"/>
        <end position="283"/>
    </location>
</feature>
<keyword evidence="2" id="KW-1133">Transmembrane helix</keyword>
<evidence type="ECO:0000256" key="2">
    <source>
        <dbReference type="SAM" id="Phobius"/>
    </source>
</evidence>
<dbReference type="EMBL" id="CAACVS010000261">
    <property type="protein sequence ID" value="VEU40163.1"/>
    <property type="molecule type" value="Genomic_DNA"/>
</dbReference>
<feature type="region of interest" description="Disordered" evidence="1">
    <location>
        <begin position="52"/>
        <end position="99"/>
    </location>
</feature>
<feature type="region of interest" description="Disordered" evidence="1">
    <location>
        <begin position="136"/>
        <end position="199"/>
    </location>
</feature>
<keyword evidence="2" id="KW-0472">Membrane</keyword>
<gene>
    <name evidence="4" type="ORF">PSNMU_V1.4_AUG-EV-PASAV3_0070410</name>
</gene>
<organism evidence="4 5">
    <name type="scientific">Pseudo-nitzschia multistriata</name>
    <dbReference type="NCBI Taxonomy" id="183589"/>
    <lineage>
        <taxon>Eukaryota</taxon>
        <taxon>Sar</taxon>
        <taxon>Stramenopiles</taxon>
        <taxon>Ochrophyta</taxon>
        <taxon>Bacillariophyta</taxon>
        <taxon>Bacillariophyceae</taxon>
        <taxon>Bacillariophycidae</taxon>
        <taxon>Bacillariales</taxon>
        <taxon>Bacillariaceae</taxon>
        <taxon>Pseudo-nitzschia</taxon>
    </lineage>
</organism>
<feature type="signal peptide" evidence="3">
    <location>
        <begin position="1"/>
        <end position="23"/>
    </location>
</feature>
<sequence length="283" mass="29284">MNRSSPGALLLLLAVASFHTSEAFTAPVARTLSPALPVSSLRTATAVFAAAGDGEAPGETRAAPKRKRKRKKKAQVVAETAPEETEEPGAPPLVPDLRPREDAPVVLEVRNIVAPEGDPEPSAVAKAGAVLSSVSSMLGSSKGEPGAGSERAVSPPPPGLGGPGRSLDDSLDQLLEDARSMSEEGGASPGGSGGLLSDEEGTGVKQAIGNALSTVVTADFFLVCGFLAWFLLGIFCSYVLKDDTVQIAFNNNFERLVQPALGVLMIAAIGGNFFKEEEEEYDL</sequence>
<dbReference type="AlphaFoldDB" id="A0A448ZDP9"/>
<reference evidence="4 5" key="1">
    <citation type="submission" date="2019-01" db="EMBL/GenBank/DDBJ databases">
        <authorList>
            <person name="Ferrante I. M."/>
        </authorList>
    </citation>
    <scope>NUCLEOTIDE SEQUENCE [LARGE SCALE GENOMIC DNA]</scope>
    <source>
        <strain evidence="4 5">B856</strain>
    </source>
</reference>
<dbReference type="Proteomes" id="UP000291116">
    <property type="component" value="Unassembled WGS sequence"/>
</dbReference>
<keyword evidence="5" id="KW-1185">Reference proteome</keyword>
<feature type="compositionally biased region" description="Basic residues" evidence="1">
    <location>
        <begin position="63"/>
        <end position="74"/>
    </location>
</feature>
<evidence type="ECO:0008006" key="6">
    <source>
        <dbReference type="Google" id="ProtNLM"/>
    </source>
</evidence>
<feature type="transmembrane region" description="Helical" evidence="2">
    <location>
        <begin position="220"/>
        <end position="240"/>
    </location>
</feature>
<accession>A0A448ZDP9</accession>